<sequence>MTIESNSGYKYKVGGSLPVESPTYVRRQADTELCESLKAGEFCYVLNSRQTGKSSLMVQTIHDLEADGITCTAIYISGLGSPDTTEEQWYASILSRLIKNLNLTNEINVKKWWQEYNDIPPVERFNEFLEKEFLKKLSKKNTVILFDEIDSVITLNFPIDNFFKIIQSCYDKRSTHPDYKRLNFAVFGVATPHELINDKKNTAFNIGKRIELHGFSLQEAKPLELGLQNQVSNPRTTLKEVLEWTGGQPFLTNKICQIIQNLPFPIPAGKEKDEIAKLVHKYIINDWEKQDNPEHLQTIRDQILTRGQGTSCLLEIYKKILLQDEIVVNDSPEQLELRLSGLVIKVQQNLIINNKIYSSVFNQRWVEQVLADLRPYAKCLQAWLTSNRRDSSQLLYKKKLKEALIWSLNKSLLQEECDFLYASINLDKRQDLEEEKRLKIQKNEAEKAKQYQKEKEARLQEESLKKQEQFQQQILSLEKEKKELNKKLLERNKQIKKWKNITVITIVIPILFSFYNWLYNQVFSKSTFASLQSQNYSSSGERRLFDNNQSEMEKGIEAFQKDDYKEAKKYFDKAIKIAPDDPEAKIYLNNSEVLEQGSHYTLGVIVSADNTNDAKEILRGIADAQNKFNELRMQSGIKLKLLNVRIFINQDNYDASAKIAKDVVSNPKFLGVIAHSLSSDALQEYDKAKLPIMCLMSDCTSSLRSSNQILFQTVISDRAIARKLAKQIIKSLNDKQKNKKVIIFYDSQTSIKLREAFEQEFKKLRGEFEHSIIVDLSQPKLDIKAEIDRSIKSQISVAVLLPSTKTNDLAINIAHENSLLPPQKRLQLFGSTIMYNSETLINGLVVEGLTLAVPWIKDSSYGKTAIKTWQGKISHRTAASYDATQALIEALTKDNDSKRENVLNNLKRVDLSENETSGDELKFSSVGERIGEAHLVVVDKNKNESAPETFEFTFTEFK</sequence>
<dbReference type="InterPro" id="IPR019734">
    <property type="entry name" value="TPR_rpt"/>
</dbReference>
<evidence type="ECO:0008006" key="5">
    <source>
        <dbReference type="Google" id="ProtNLM"/>
    </source>
</evidence>
<dbReference type="PANTHER" id="PTHR30483">
    <property type="entry name" value="LEUCINE-SPECIFIC-BINDING PROTEIN"/>
    <property type="match status" value="1"/>
</dbReference>
<dbReference type="OrthoDB" id="580957at2"/>
<keyword evidence="4" id="KW-1185">Reference proteome</keyword>
<keyword evidence="2" id="KW-0175">Coiled coil</keyword>
<dbReference type="Pfam" id="PF14516">
    <property type="entry name" value="AAA_35"/>
    <property type="match status" value="1"/>
</dbReference>
<proteinExistence type="predicted"/>
<evidence type="ECO:0000313" key="3">
    <source>
        <dbReference type="EMBL" id="RUS94642.1"/>
    </source>
</evidence>
<dbReference type="SUPFAM" id="SSF48452">
    <property type="entry name" value="TPR-like"/>
    <property type="match status" value="1"/>
</dbReference>
<dbReference type="PANTHER" id="PTHR30483:SF6">
    <property type="entry name" value="PERIPLASMIC BINDING PROTEIN OF ABC TRANSPORTER FOR NATURAL AMINO ACIDS"/>
    <property type="match status" value="1"/>
</dbReference>
<accession>A0A3S1A6K3</accession>
<protein>
    <recommendedName>
        <fullName evidence="5">Leucine-binding protein domain-containing protein</fullName>
    </recommendedName>
</protein>
<dbReference type="Gene3D" id="1.25.40.10">
    <property type="entry name" value="Tetratricopeptide repeat domain"/>
    <property type="match status" value="1"/>
</dbReference>
<dbReference type="Proteomes" id="UP000271624">
    <property type="component" value="Unassembled WGS sequence"/>
</dbReference>
<dbReference type="SUPFAM" id="SSF53822">
    <property type="entry name" value="Periplasmic binding protein-like I"/>
    <property type="match status" value="1"/>
</dbReference>
<reference evidence="3" key="2">
    <citation type="journal article" date="2019" name="Genome Biol. Evol.">
        <title>Day and night: Metabolic profiles and evolutionary relationships of six axenic non-marine cyanobacteria.</title>
        <authorList>
            <person name="Will S.E."/>
            <person name="Henke P."/>
            <person name="Boedeker C."/>
            <person name="Huang S."/>
            <person name="Brinkmann H."/>
            <person name="Rohde M."/>
            <person name="Jarek M."/>
            <person name="Friedl T."/>
            <person name="Seufert S."/>
            <person name="Schumacher M."/>
            <person name="Overmann J."/>
            <person name="Neumann-Schaal M."/>
            <person name="Petersen J."/>
        </authorList>
    </citation>
    <scope>NUCLEOTIDE SEQUENCE [LARGE SCALE GENOMIC DNA]</scope>
    <source>
        <strain evidence="3">PCC 7102</strain>
    </source>
</reference>
<organism evidence="3 4">
    <name type="scientific">Dulcicalothrix desertica PCC 7102</name>
    <dbReference type="NCBI Taxonomy" id="232991"/>
    <lineage>
        <taxon>Bacteria</taxon>
        <taxon>Bacillati</taxon>
        <taxon>Cyanobacteriota</taxon>
        <taxon>Cyanophyceae</taxon>
        <taxon>Nostocales</taxon>
        <taxon>Calotrichaceae</taxon>
        <taxon>Dulcicalothrix</taxon>
    </lineage>
</organism>
<dbReference type="EMBL" id="RSCL01000047">
    <property type="protein sequence ID" value="RUS94642.1"/>
    <property type="molecule type" value="Genomic_DNA"/>
</dbReference>
<name>A0A3S1A6K3_9CYAN</name>
<evidence type="ECO:0000256" key="2">
    <source>
        <dbReference type="SAM" id="Coils"/>
    </source>
</evidence>
<dbReference type="CDD" id="cd06268">
    <property type="entry name" value="PBP1_ABC_transporter_LIVBP-like"/>
    <property type="match status" value="1"/>
</dbReference>
<gene>
    <name evidence="3" type="ORF">DSM106972_092790</name>
</gene>
<dbReference type="RefSeq" id="WP_127087214.1">
    <property type="nucleotide sequence ID" value="NZ_RSCL01000047.1"/>
</dbReference>
<dbReference type="InterPro" id="IPR027417">
    <property type="entry name" value="P-loop_NTPase"/>
</dbReference>
<evidence type="ECO:0000313" key="4">
    <source>
        <dbReference type="Proteomes" id="UP000271624"/>
    </source>
</evidence>
<dbReference type="SUPFAM" id="SSF52540">
    <property type="entry name" value="P-loop containing nucleoside triphosphate hydrolases"/>
    <property type="match status" value="1"/>
</dbReference>
<dbReference type="Gene3D" id="3.40.50.2300">
    <property type="match status" value="2"/>
</dbReference>
<feature type="coiled-coil region" evidence="2">
    <location>
        <begin position="428"/>
        <end position="501"/>
    </location>
</feature>
<reference evidence="3" key="1">
    <citation type="submission" date="2018-12" db="EMBL/GenBank/DDBJ databases">
        <authorList>
            <person name="Will S."/>
            <person name="Neumann-Schaal M."/>
            <person name="Henke P."/>
        </authorList>
    </citation>
    <scope>NUCLEOTIDE SEQUENCE</scope>
    <source>
        <strain evidence="3">PCC 7102</strain>
    </source>
</reference>
<dbReference type="InterPro" id="IPR011990">
    <property type="entry name" value="TPR-like_helical_dom_sf"/>
</dbReference>
<dbReference type="InterPro" id="IPR051010">
    <property type="entry name" value="BCAA_transport"/>
</dbReference>
<comment type="caution">
    <text evidence="3">The sequence shown here is derived from an EMBL/GenBank/DDBJ whole genome shotgun (WGS) entry which is preliminary data.</text>
</comment>
<dbReference type="PROSITE" id="PS50005">
    <property type="entry name" value="TPR"/>
    <property type="match status" value="1"/>
</dbReference>
<dbReference type="Gene3D" id="3.40.50.300">
    <property type="entry name" value="P-loop containing nucleotide triphosphate hydrolases"/>
    <property type="match status" value="1"/>
</dbReference>
<feature type="repeat" description="TPR" evidence="1">
    <location>
        <begin position="548"/>
        <end position="581"/>
    </location>
</feature>
<keyword evidence="1" id="KW-0802">TPR repeat</keyword>
<dbReference type="AlphaFoldDB" id="A0A3S1A6K3"/>
<evidence type="ECO:0000256" key="1">
    <source>
        <dbReference type="PROSITE-ProRule" id="PRU00339"/>
    </source>
</evidence>
<dbReference type="InterPro" id="IPR028082">
    <property type="entry name" value="Peripla_BP_I"/>
</dbReference>